<evidence type="ECO:0000313" key="10">
    <source>
        <dbReference type="EMBL" id="GAA4882275.1"/>
    </source>
</evidence>
<comment type="subcellular location">
    <subcellularLocation>
        <location evidence="1">Periplasm</location>
    </subcellularLocation>
</comment>
<name>A0ABP9ERZ3_9GAMM</name>
<feature type="domain" description="Cytochrome c" evidence="9">
    <location>
        <begin position="30"/>
        <end position="160"/>
    </location>
</feature>
<evidence type="ECO:0000256" key="7">
    <source>
        <dbReference type="ARBA" id="ARBA00023004"/>
    </source>
</evidence>
<dbReference type="InterPro" id="IPR026259">
    <property type="entry name" value="MauG/Cytc_peroxidase"/>
</dbReference>
<dbReference type="SUPFAM" id="SSF46626">
    <property type="entry name" value="Cytochrome c"/>
    <property type="match status" value="2"/>
</dbReference>
<evidence type="ECO:0000256" key="5">
    <source>
        <dbReference type="ARBA" id="ARBA00022764"/>
    </source>
</evidence>
<keyword evidence="11" id="KW-1185">Reference proteome</keyword>
<comment type="caution">
    <text evidence="10">The sequence shown here is derived from an EMBL/GenBank/DDBJ whole genome shotgun (WGS) entry which is preliminary data.</text>
</comment>
<sequence>MSASVRVVAPSQDRITRPLPLFDPYKIDLAVAQLGKDLFEDPRLSSNNTVSCATCHEMTGYGTQALANSPGVQGVGPRNSPTVFNASLNPMQFWDGRALTLEQQLDGPIHNPLEMDSSWPQVIDKLQQDPVLSERFNTLLNQPISEQSIKYAISYFEQQLLTPDAPFDQHLRGDHALTSDAKAGWQRFVSLGCAQCHQGINLGGNIMQTFGLTHRHSDNLSDMGLRELTGDERDTLVFRVPSLRNVAMTAPYFHDGSVNRLRDAVEIMAMSQLGKSLSEQELDELVAFLSSLTAPPPPILALLQ</sequence>
<dbReference type="InterPro" id="IPR009056">
    <property type="entry name" value="Cyt_c-like_dom"/>
</dbReference>
<keyword evidence="10" id="KW-0575">Peroxidase</keyword>
<evidence type="ECO:0000256" key="1">
    <source>
        <dbReference type="ARBA" id="ARBA00004418"/>
    </source>
</evidence>
<keyword evidence="4" id="KW-0732">Signal</keyword>
<dbReference type="InterPro" id="IPR051395">
    <property type="entry name" value="Cytochrome_c_Peroxidase/MauG"/>
</dbReference>
<keyword evidence="2 8" id="KW-0349">Heme</keyword>
<feature type="domain" description="Cytochrome c" evidence="9">
    <location>
        <begin position="179"/>
        <end position="293"/>
    </location>
</feature>
<dbReference type="Gene3D" id="1.10.760.10">
    <property type="entry name" value="Cytochrome c-like domain"/>
    <property type="match status" value="2"/>
</dbReference>
<dbReference type="InterPro" id="IPR036909">
    <property type="entry name" value="Cyt_c-like_dom_sf"/>
</dbReference>
<evidence type="ECO:0000259" key="9">
    <source>
        <dbReference type="PROSITE" id="PS51007"/>
    </source>
</evidence>
<proteinExistence type="predicted"/>
<dbReference type="Pfam" id="PF03150">
    <property type="entry name" value="CCP_MauG"/>
    <property type="match status" value="1"/>
</dbReference>
<evidence type="ECO:0000313" key="11">
    <source>
        <dbReference type="Proteomes" id="UP001499988"/>
    </source>
</evidence>
<evidence type="ECO:0000256" key="4">
    <source>
        <dbReference type="ARBA" id="ARBA00022729"/>
    </source>
</evidence>
<dbReference type="PANTHER" id="PTHR30600">
    <property type="entry name" value="CYTOCHROME C PEROXIDASE-RELATED"/>
    <property type="match status" value="1"/>
</dbReference>
<organism evidence="10 11">
    <name type="scientific">Ferrimonas pelagia</name>
    <dbReference type="NCBI Taxonomy" id="1177826"/>
    <lineage>
        <taxon>Bacteria</taxon>
        <taxon>Pseudomonadati</taxon>
        <taxon>Pseudomonadota</taxon>
        <taxon>Gammaproteobacteria</taxon>
        <taxon>Alteromonadales</taxon>
        <taxon>Ferrimonadaceae</taxon>
        <taxon>Ferrimonas</taxon>
    </lineage>
</organism>
<evidence type="ECO:0000256" key="8">
    <source>
        <dbReference type="PROSITE-ProRule" id="PRU00433"/>
    </source>
</evidence>
<dbReference type="InterPro" id="IPR004852">
    <property type="entry name" value="Di-haem_cyt_c_peroxidsae"/>
</dbReference>
<evidence type="ECO:0000256" key="6">
    <source>
        <dbReference type="ARBA" id="ARBA00023002"/>
    </source>
</evidence>
<dbReference type="PIRSF" id="PIRSF000294">
    <property type="entry name" value="Cytochrome-c_peroxidase"/>
    <property type="match status" value="1"/>
</dbReference>
<accession>A0ABP9ERZ3</accession>
<reference evidence="11" key="1">
    <citation type="journal article" date="2019" name="Int. J. Syst. Evol. Microbiol.">
        <title>The Global Catalogue of Microorganisms (GCM) 10K type strain sequencing project: providing services to taxonomists for standard genome sequencing and annotation.</title>
        <authorList>
            <consortium name="The Broad Institute Genomics Platform"/>
            <consortium name="The Broad Institute Genome Sequencing Center for Infectious Disease"/>
            <person name="Wu L."/>
            <person name="Ma J."/>
        </authorList>
    </citation>
    <scope>NUCLEOTIDE SEQUENCE [LARGE SCALE GENOMIC DNA]</scope>
    <source>
        <strain evidence="11">JCM 18401</strain>
    </source>
</reference>
<keyword evidence="5" id="KW-0574">Periplasm</keyword>
<dbReference type="EMBL" id="BAABJZ010000022">
    <property type="protein sequence ID" value="GAA4882275.1"/>
    <property type="molecule type" value="Genomic_DNA"/>
</dbReference>
<keyword evidence="3 8" id="KW-0479">Metal-binding</keyword>
<evidence type="ECO:0000256" key="2">
    <source>
        <dbReference type="ARBA" id="ARBA00022617"/>
    </source>
</evidence>
<dbReference type="PANTHER" id="PTHR30600:SF7">
    <property type="entry name" value="CYTOCHROME C PEROXIDASE-RELATED"/>
    <property type="match status" value="1"/>
</dbReference>
<dbReference type="Proteomes" id="UP001499988">
    <property type="component" value="Unassembled WGS sequence"/>
</dbReference>
<keyword evidence="7 8" id="KW-0408">Iron</keyword>
<gene>
    <name evidence="10" type="ORF">GCM10023333_15530</name>
</gene>
<dbReference type="GO" id="GO:0004601">
    <property type="term" value="F:peroxidase activity"/>
    <property type="evidence" value="ECO:0007669"/>
    <property type="project" value="UniProtKB-KW"/>
</dbReference>
<dbReference type="PROSITE" id="PS51007">
    <property type="entry name" value="CYTC"/>
    <property type="match status" value="2"/>
</dbReference>
<evidence type="ECO:0000256" key="3">
    <source>
        <dbReference type="ARBA" id="ARBA00022723"/>
    </source>
</evidence>
<protein>
    <submittedName>
        <fullName evidence="10">Cytochrome c peroxidase</fullName>
    </submittedName>
</protein>
<keyword evidence="6" id="KW-0560">Oxidoreductase</keyword>